<evidence type="ECO:0000256" key="1">
    <source>
        <dbReference type="SAM" id="MobiDB-lite"/>
    </source>
</evidence>
<dbReference type="Proteomes" id="UP000011115">
    <property type="component" value="Unassembled WGS sequence"/>
</dbReference>
<feature type="compositionally biased region" description="Basic and acidic residues" evidence="1">
    <location>
        <begin position="34"/>
        <end position="50"/>
    </location>
</feature>
<keyword evidence="3" id="KW-1185">Reference proteome</keyword>
<reference evidence="2" key="2">
    <citation type="submission" date="2015-06" db="UniProtKB">
        <authorList>
            <consortium name="EnsemblPlants"/>
        </authorList>
    </citation>
    <scope>IDENTIFICATION</scope>
    <source>
        <strain evidence="2">DM1-3 516 R44</strain>
    </source>
</reference>
<reference evidence="3" key="1">
    <citation type="journal article" date="2011" name="Nature">
        <title>Genome sequence and analysis of the tuber crop potato.</title>
        <authorList>
            <consortium name="The Potato Genome Sequencing Consortium"/>
        </authorList>
    </citation>
    <scope>NUCLEOTIDE SEQUENCE [LARGE SCALE GENOMIC DNA]</scope>
    <source>
        <strain evidence="3">cv. DM1-3 516 R44</strain>
    </source>
</reference>
<dbReference type="HOGENOM" id="CLU_2908517_0_0_1"/>
<dbReference type="PaxDb" id="4113-PGSC0003DMT400023930"/>
<feature type="compositionally biased region" description="Basic and acidic residues" evidence="1">
    <location>
        <begin position="1"/>
        <end position="20"/>
    </location>
</feature>
<protein>
    <submittedName>
        <fullName evidence="2">Uncharacterized protein</fullName>
    </submittedName>
</protein>
<feature type="compositionally biased region" description="Polar residues" evidence="1">
    <location>
        <begin position="23"/>
        <end position="32"/>
    </location>
</feature>
<sequence length="62" mass="7228">MSLEVVFRKQYEPRSDEELPKQCFNTKQNSGYVETDKTTPDVQSLKDFDGARASTRRRVTDK</sequence>
<name>M1AJ63_SOLTU</name>
<dbReference type="AlphaFoldDB" id="M1AJ63"/>
<evidence type="ECO:0000313" key="2">
    <source>
        <dbReference type="EnsemblPlants" id="PGSC0003DMT400023930"/>
    </source>
</evidence>
<organism evidence="2 3">
    <name type="scientific">Solanum tuberosum</name>
    <name type="common">Potato</name>
    <dbReference type="NCBI Taxonomy" id="4113"/>
    <lineage>
        <taxon>Eukaryota</taxon>
        <taxon>Viridiplantae</taxon>
        <taxon>Streptophyta</taxon>
        <taxon>Embryophyta</taxon>
        <taxon>Tracheophyta</taxon>
        <taxon>Spermatophyta</taxon>
        <taxon>Magnoliopsida</taxon>
        <taxon>eudicotyledons</taxon>
        <taxon>Gunneridae</taxon>
        <taxon>Pentapetalae</taxon>
        <taxon>asterids</taxon>
        <taxon>lamiids</taxon>
        <taxon>Solanales</taxon>
        <taxon>Solanaceae</taxon>
        <taxon>Solanoideae</taxon>
        <taxon>Solaneae</taxon>
        <taxon>Solanum</taxon>
    </lineage>
</organism>
<dbReference type="EnsemblPlants" id="PGSC0003DMT400023930">
    <property type="protein sequence ID" value="PGSC0003DMT400023930"/>
    <property type="gene ID" value="PGSC0003DMG400009253"/>
</dbReference>
<evidence type="ECO:0000313" key="3">
    <source>
        <dbReference type="Proteomes" id="UP000011115"/>
    </source>
</evidence>
<proteinExistence type="predicted"/>
<dbReference type="InParanoid" id="M1AJ63"/>
<dbReference type="Gramene" id="PGSC0003DMT400023930">
    <property type="protein sequence ID" value="PGSC0003DMT400023930"/>
    <property type="gene ID" value="PGSC0003DMG400009253"/>
</dbReference>
<feature type="region of interest" description="Disordered" evidence="1">
    <location>
        <begin position="1"/>
        <end position="62"/>
    </location>
</feature>
<accession>M1AJ63</accession>